<geneLocation type="plasmid" evidence="2">
    <name>pbo1</name>
</geneLocation>
<dbReference type="AlphaFoldDB" id="A0A160MIU5"/>
<proteinExistence type="predicted"/>
<keyword evidence="1" id="KW-0614">Plasmid</keyword>
<dbReference type="KEGG" id="bon:A361_28520"/>
<accession>A0A160MIU5</accession>
<evidence type="ECO:0000313" key="1">
    <source>
        <dbReference type="EMBL" id="AND43113.1"/>
    </source>
</evidence>
<sequence>MRMLLDAEEKYAYDESISNFLTLKIWHDLGVNVKEFPEYIVYPGGYDGSSFEILEAGLKALYPTFRQLDYEDEHKLETITKESNISSTPERLYLLNNDKVQKLLDTGEIDKLKKPLSKLYGDLTEFDMSFHKEYGLVLAIYFTSVFFEAAEAVARITRLVEDLYIQIEGVTDNGLCYQAI</sequence>
<reference evidence="1 2" key="1">
    <citation type="submission" date="2016-04" db="EMBL/GenBank/DDBJ databases">
        <title>Complete genome sequence of Bacillus oceanisediminis strain 2691.</title>
        <authorList>
            <person name="Jeong H."/>
            <person name="Kim H.J."/>
            <person name="Lee D.-W."/>
        </authorList>
    </citation>
    <scope>NUCLEOTIDE SEQUENCE [LARGE SCALE GENOMIC DNA]</scope>
    <source>
        <strain evidence="1 2">2691</strain>
        <plasmid evidence="2">pbo1</plasmid>
    </source>
</reference>
<dbReference type="EMBL" id="CP015507">
    <property type="protein sequence ID" value="AND43113.1"/>
    <property type="molecule type" value="Genomic_DNA"/>
</dbReference>
<evidence type="ECO:0000313" key="2">
    <source>
        <dbReference type="Proteomes" id="UP000077856"/>
    </source>
</evidence>
<gene>
    <name evidence="1" type="ORF">A361_28520</name>
</gene>
<protein>
    <submittedName>
        <fullName evidence="1">Uncharacterized protein</fullName>
    </submittedName>
</protein>
<dbReference type="eggNOG" id="ENOG5030DP4">
    <property type="taxonomic scope" value="Bacteria"/>
</dbReference>
<name>A0A160MIU5_9BACI</name>
<dbReference type="Proteomes" id="UP000077856">
    <property type="component" value="Plasmid pBO1"/>
</dbReference>
<organism evidence="1 2">
    <name type="scientific">Cytobacillus oceanisediminis 2691</name>
    <dbReference type="NCBI Taxonomy" id="1196031"/>
    <lineage>
        <taxon>Bacteria</taxon>
        <taxon>Bacillati</taxon>
        <taxon>Bacillota</taxon>
        <taxon>Bacilli</taxon>
        <taxon>Bacillales</taxon>
        <taxon>Bacillaceae</taxon>
        <taxon>Cytobacillus</taxon>
    </lineage>
</organism>
<dbReference type="RefSeq" id="WP_019379642.1">
    <property type="nucleotide sequence ID" value="NZ_CP015507.1"/>
</dbReference>